<evidence type="ECO:0000256" key="9">
    <source>
        <dbReference type="SAM" id="MobiDB-lite"/>
    </source>
</evidence>
<keyword evidence="13" id="KW-1185">Reference proteome</keyword>
<feature type="transmembrane region" description="Helical" evidence="10">
    <location>
        <begin position="263"/>
        <end position="292"/>
    </location>
</feature>
<dbReference type="Proteomes" id="UP000013827">
    <property type="component" value="Unassembled WGS sequence"/>
</dbReference>
<dbReference type="EnsemblProtists" id="EOD40728">
    <property type="protein sequence ID" value="EOD40728"/>
    <property type="gene ID" value="EMIHUDRAFT_454183"/>
</dbReference>
<comment type="subcellular location">
    <subcellularLocation>
        <location evidence="1">Endomembrane system</location>
        <topology evidence="1">Multi-pass membrane protein</topology>
    </subcellularLocation>
</comment>
<dbReference type="GO" id="GO:0006493">
    <property type="term" value="P:protein O-linked glycosylation"/>
    <property type="evidence" value="ECO:0007669"/>
    <property type="project" value="InterPro"/>
</dbReference>
<name>A0A0D3KY93_EMIH1</name>
<evidence type="ECO:0000256" key="8">
    <source>
        <dbReference type="ARBA" id="ARBA00023136"/>
    </source>
</evidence>
<dbReference type="UniPathway" id="UPA00378"/>
<dbReference type="GO" id="GO:0016020">
    <property type="term" value="C:membrane"/>
    <property type="evidence" value="ECO:0007669"/>
    <property type="project" value="InterPro"/>
</dbReference>
<dbReference type="GO" id="GO:0000030">
    <property type="term" value="F:mannosyltransferase activity"/>
    <property type="evidence" value="ECO:0007669"/>
    <property type="project" value="InterPro"/>
</dbReference>
<keyword evidence="5" id="KW-0808">Transferase</keyword>
<feature type="transmembrane region" description="Helical" evidence="10">
    <location>
        <begin position="220"/>
        <end position="242"/>
    </location>
</feature>
<evidence type="ECO:0000313" key="12">
    <source>
        <dbReference type="EnsemblProtists" id="EOD40728"/>
    </source>
</evidence>
<evidence type="ECO:0000256" key="2">
    <source>
        <dbReference type="ARBA" id="ARBA00004922"/>
    </source>
</evidence>
<feature type="domain" description="ArnT-like N-terminal" evidence="11">
    <location>
        <begin position="52"/>
        <end position="175"/>
    </location>
</feature>
<dbReference type="Pfam" id="PF02366">
    <property type="entry name" value="PMT"/>
    <property type="match status" value="1"/>
</dbReference>
<reference evidence="13" key="1">
    <citation type="journal article" date="2013" name="Nature">
        <title>Pan genome of the phytoplankton Emiliania underpins its global distribution.</title>
        <authorList>
            <person name="Read B.A."/>
            <person name="Kegel J."/>
            <person name="Klute M.J."/>
            <person name="Kuo A."/>
            <person name="Lefebvre S.C."/>
            <person name="Maumus F."/>
            <person name="Mayer C."/>
            <person name="Miller J."/>
            <person name="Monier A."/>
            <person name="Salamov A."/>
            <person name="Young J."/>
            <person name="Aguilar M."/>
            <person name="Claverie J.M."/>
            <person name="Frickenhaus S."/>
            <person name="Gonzalez K."/>
            <person name="Herman E.K."/>
            <person name="Lin Y.C."/>
            <person name="Napier J."/>
            <person name="Ogata H."/>
            <person name="Sarno A.F."/>
            <person name="Shmutz J."/>
            <person name="Schroeder D."/>
            <person name="de Vargas C."/>
            <person name="Verret F."/>
            <person name="von Dassow P."/>
            <person name="Valentin K."/>
            <person name="Van de Peer Y."/>
            <person name="Wheeler G."/>
            <person name="Dacks J.B."/>
            <person name="Delwiche C.F."/>
            <person name="Dyhrman S.T."/>
            <person name="Glockner G."/>
            <person name="John U."/>
            <person name="Richards T."/>
            <person name="Worden A.Z."/>
            <person name="Zhang X."/>
            <person name="Grigoriev I.V."/>
            <person name="Allen A.E."/>
            <person name="Bidle K."/>
            <person name="Borodovsky M."/>
            <person name="Bowler C."/>
            <person name="Brownlee C."/>
            <person name="Cock J.M."/>
            <person name="Elias M."/>
            <person name="Gladyshev V.N."/>
            <person name="Groth M."/>
            <person name="Guda C."/>
            <person name="Hadaegh A."/>
            <person name="Iglesias-Rodriguez M.D."/>
            <person name="Jenkins J."/>
            <person name="Jones B.M."/>
            <person name="Lawson T."/>
            <person name="Leese F."/>
            <person name="Lindquist E."/>
            <person name="Lobanov A."/>
            <person name="Lomsadze A."/>
            <person name="Malik S.B."/>
            <person name="Marsh M.E."/>
            <person name="Mackinder L."/>
            <person name="Mock T."/>
            <person name="Mueller-Roeber B."/>
            <person name="Pagarete A."/>
            <person name="Parker M."/>
            <person name="Probert I."/>
            <person name="Quesneville H."/>
            <person name="Raines C."/>
            <person name="Rensing S.A."/>
            <person name="Riano-Pachon D.M."/>
            <person name="Richier S."/>
            <person name="Rokitta S."/>
            <person name="Shiraiwa Y."/>
            <person name="Soanes D.M."/>
            <person name="van der Giezen M."/>
            <person name="Wahlund T.M."/>
            <person name="Williams B."/>
            <person name="Wilson W."/>
            <person name="Wolfe G."/>
            <person name="Wurch L.L."/>
        </authorList>
    </citation>
    <scope>NUCLEOTIDE SEQUENCE</scope>
</reference>
<keyword evidence="6 10" id="KW-0812">Transmembrane</keyword>
<proteinExistence type="inferred from homology"/>
<dbReference type="KEGG" id="ehx:EMIHUDRAFT_454183"/>
<sequence>MRARGKQGAASEPETDSLSDTSDTDKYAKRSDDSCSAGLSDGRALRWLLGAGVLTRFYGLAWPDEVVFDEVHFGKFITGYLTGQYFFDIHPPTGKLLIAAVAWASGFRGTQPFQKIGEAYRVGTNLFALRALPAAFGAALPPLLFSLARQLGCSSASSLLVGCLVLLDGATLGEARRGRAEEEGMEAGDAVARSQPVFYWSSTKCYADHYCRIYMAANPIVWGVGLTGLAALLLLLLGRLCSCGARRRLGTARGAPAAVRHGWLLLCGHALGWLPFAAVKRVAFLFFLPLYLGWPIEPADSRWRAKLLDPCRPVLEWVDSHVVPALFPNVSAVEQ</sequence>
<organism evidence="12 13">
    <name type="scientific">Emiliania huxleyi (strain CCMP1516)</name>
    <dbReference type="NCBI Taxonomy" id="280463"/>
    <lineage>
        <taxon>Eukaryota</taxon>
        <taxon>Haptista</taxon>
        <taxon>Haptophyta</taxon>
        <taxon>Prymnesiophyceae</taxon>
        <taxon>Isochrysidales</taxon>
        <taxon>Noelaerhabdaceae</taxon>
        <taxon>Emiliania</taxon>
    </lineage>
</organism>
<reference evidence="12" key="2">
    <citation type="submission" date="2024-10" db="UniProtKB">
        <authorList>
            <consortium name="EnsemblProtists"/>
        </authorList>
    </citation>
    <scope>IDENTIFICATION</scope>
</reference>
<evidence type="ECO:0000256" key="4">
    <source>
        <dbReference type="ARBA" id="ARBA00022676"/>
    </source>
</evidence>
<keyword evidence="8 10" id="KW-0472">Membrane</keyword>
<dbReference type="PaxDb" id="2903-EOD40728"/>
<evidence type="ECO:0000259" key="11">
    <source>
        <dbReference type="Pfam" id="PF02366"/>
    </source>
</evidence>
<dbReference type="STRING" id="2903.R1DZ84"/>
<dbReference type="AlphaFoldDB" id="A0A0D3KY93"/>
<comment type="similarity">
    <text evidence="3">Belongs to the glycosyltransferase 39 family.</text>
</comment>
<comment type="pathway">
    <text evidence="2">Protein modification; protein glycosylation.</text>
</comment>
<evidence type="ECO:0000313" key="13">
    <source>
        <dbReference type="Proteomes" id="UP000013827"/>
    </source>
</evidence>
<dbReference type="HOGENOM" id="CLU_830090_0_0_1"/>
<dbReference type="InterPro" id="IPR027005">
    <property type="entry name" value="PMT-like"/>
</dbReference>
<dbReference type="PANTHER" id="PTHR10050">
    <property type="entry name" value="DOLICHYL-PHOSPHATE-MANNOSE--PROTEIN MANNOSYLTRANSFERASE"/>
    <property type="match status" value="1"/>
</dbReference>
<dbReference type="InterPro" id="IPR003342">
    <property type="entry name" value="ArnT-like_N"/>
</dbReference>
<keyword evidence="7 10" id="KW-1133">Transmembrane helix</keyword>
<evidence type="ECO:0000256" key="7">
    <source>
        <dbReference type="ARBA" id="ARBA00022989"/>
    </source>
</evidence>
<dbReference type="GeneID" id="17285999"/>
<evidence type="ECO:0000256" key="3">
    <source>
        <dbReference type="ARBA" id="ARBA00007222"/>
    </source>
</evidence>
<evidence type="ECO:0000256" key="5">
    <source>
        <dbReference type="ARBA" id="ARBA00022679"/>
    </source>
</evidence>
<protein>
    <recommendedName>
        <fullName evidence="11">ArnT-like N-terminal domain-containing protein</fullName>
    </recommendedName>
</protein>
<dbReference type="RefSeq" id="XP_005793157.1">
    <property type="nucleotide sequence ID" value="XM_005793100.1"/>
</dbReference>
<feature type="region of interest" description="Disordered" evidence="9">
    <location>
        <begin position="1"/>
        <end position="38"/>
    </location>
</feature>
<feature type="compositionally biased region" description="Basic and acidic residues" evidence="9">
    <location>
        <begin position="23"/>
        <end position="33"/>
    </location>
</feature>
<accession>A0A0D3KY93</accession>
<evidence type="ECO:0000256" key="10">
    <source>
        <dbReference type="SAM" id="Phobius"/>
    </source>
</evidence>
<evidence type="ECO:0000256" key="1">
    <source>
        <dbReference type="ARBA" id="ARBA00004127"/>
    </source>
</evidence>
<evidence type="ECO:0000256" key="6">
    <source>
        <dbReference type="ARBA" id="ARBA00022692"/>
    </source>
</evidence>
<dbReference type="eggNOG" id="KOG3359">
    <property type="taxonomic scope" value="Eukaryota"/>
</dbReference>
<keyword evidence="4" id="KW-0328">Glycosyltransferase</keyword>
<dbReference type="GO" id="GO:0012505">
    <property type="term" value="C:endomembrane system"/>
    <property type="evidence" value="ECO:0007669"/>
    <property type="project" value="UniProtKB-SubCell"/>
</dbReference>